<keyword evidence="1" id="KW-0472">Membrane</keyword>
<protein>
    <submittedName>
        <fullName evidence="2">Uncharacterized protein</fullName>
    </submittedName>
</protein>
<evidence type="ECO:0000256" key="1">
    <source>
        <dbReference type="SAM" id="Phobius"/>
    </source>
</evidence>
<organism evidence="2 3">
    <name type="scientific">Microvirga lupini</name>
    <dbReference type="NCBI Taxonomy" id="420324"/>
    <lineage>
        <taxon>Bacteria</taxon>
        <taxon>Pseudomonadati</taxon>
        <taxon>Pseudomonadota</taxon>
        <taxon>Alphaproteobacteria</taxon>
        <taxon>Hyphomicrobiales</taxon>
        <taxon>Methylobacteriaceae</taxon>
        <taxon>Microvirga</taxon>
    </lineage>
</organism>
<keyword evidence="1" id="KW-0812">Transmembrane</keyword>
<proteinExistence type="predicted"/>
<feature type="transmembrane region" description="Helical" evidence="1">
    <location>
        <begin position="79"/>
        <end position="99"/>
    </location>
</feature>
<sequence>MDDRKEYWWVRHEAVIQPAEVGFVGGIPVSFRFIGMSGSIPAASAELIERLPSPPVPVMNTHAQPSPQPQAQPQRRGSWLWFIGVLLLILVAQCSGQLFDMLK</sequence>
<keyword evidence="1" id="KW-1133">Transmembrane helix</keyword>
<dbReference type="EMBL" id="JACHWB010000002">
    <property type="protein sequence ID" value="MBB3018479.1"/>
    <property type="molecule type" value="Genomic_DNA"/>
</dbReference>
<gene>
    <name evidence="2" type="ORF">FHR70_001533</name>
</gene>
<name>A0A7W4VJR5_9HYPH</name>
<reference evidence="2 3" key="1">
    <citation type="submission" date="2020-08" db="EMBL/GenBank/DDBJ databases">
        <title>The Agave Microbiome: Exploring the role of microbial communities in plant adaptations to desert environments.</title>
        <authorList>
            <person name="Partida-Martinez L.P."/>
        </authorList>
    </citation>
    <scope>NUCLEOTIDE SEQUENCE [LARGE SCALE GENOMIC DNA]</scope>
    <source>
        <strain evidence="2 3">AT3.9</strain>
    </source>
</reference>
<dbReference type="AlphaFoldDB" id="A0A7W4VJR5"/>
<keyword evidence="3" id="KW-1185">Reference proteome</keyword>
<comment type="caution">
    <text evidence="2">The sequence shown here is derived from an EMBL/GenBank/DDBJ whole genome shotgun (WGS) entry which is preliminary data.</text>
</comment>
<evidence type="ECO:0000313" key="2">
    <source>
        <dbReference type="EMBL" id="MBB3018479.1"/>
    </source>
</evidence>
<dbReference type="RefSeq" id="WP_183448780.1">
    <property type="nucleotide sequence ID" value="NZ_JACHWB010000002.1"/>
</dbReference>
<evidence type="ECO:0000313" key="3">
    <source>
        <dbReference type="Proteomes" id="UP000532010"/>
    </source>
</evidence>
<dbReference type="Proteomes" id="UP000532010">
    <property type="component" value="Unassembled WGS sequence"/>
</dbReference>
<accession>A0A7W4VJR5</accession>